<keyword evidence="2" id="KW-0472">Membrane</keyword>
<feature type="region of interest" description="Disordered" evidence="1">
    <location>
        <begin position="114"/>
        <end position="389"/>
    </location>
</feature>
<evidence type="ECO:0000256" key="2">
    <source>
        <dbReference type="SAM" id="Phobius"/>
    </source>
</evidence>
<sequence length="474" mass="51781">MQSRRSLHSPMILSPYLILFSGLWISVFGLSVPGVPGQLQAYSIASSHQDLMVQKHPGTDAEATTSTLWKRAAHPNRSTTITIVVGVIGGVALVAAVFLGILLFMRSQRDRQRARDSTSKAHDIEFPAANQSPAAKPDTFPPQPKDRPYYASEHVPAQSPPQVPRRPDNMQSGWFLDTGNEIPKTAPPETPERVKTPSVRPTVTRKTSRPRFDAEQNSTIPENPAPATTSSRTRRSESDSTSPGRSDTRNLPPSLPQLTHEPERPPSPVLFLQMENVPSVQRVKTVPSRQTVTGKTSRPIFEAEQTSAIPEKATPATTSSRTRRSESESTPRVSSDPPTVEILFLPSFPPSRPSSPILFRQPDQSITVSPRPRNASLPRSRPDPIIPPLPAAVGHVTSVSEDIRPVSRFSVSPVARSFPSRLTLTSPTGNSTPSSNRTSRGRRQTRLHGFGSLPNLANFRSDAPPDVPTDIRST</sequence>
<protein>
    <recommendedName>
        <fullName evidence="5">Transmembrane protein</fullName>
    </recommendedName>
</protein>
<dbReference type="CDD" id="cd12087">
    <property type="entry name" value="TM_EGFR-like"/>
    <property type="match status" value="1"/>
</dbReference>
<feature type="compositionally biased region" description="Basic and acidic residues" evidence="1">
    <location>
        <begin position="114"/>
        <end position="125"/>
    </location>
</feature>
<evidence type="ECO:0000313" key="3">
    <source>
        <dbReference type="EMBL" id="KAJ7721336.1"/>
    </source>
</evidence>
<keyword evidence="4" id="KW-1185">Reference proteome</keyword>
<gene>
    <name evidence="3" type="ORF">DFH07DRAFT_857854</name>
</gene>
<comment type="caution">
    <text evidence="3">The sequence shown here is derived from an EMBL/GenBank/DDBJ whole genome shotgun (WGS) entry which is preliminary data.</text>
</comment>
<dbReference type="Proteomes" id="UP001215280">
    <property type="component" value="Unassembled WGS sequence"/>
</dbReference>
<keyword evidence="2" id="KW-0812">Transmembrane</keyword>
<reference evidence="3" key="1">
    <citation type="submission" date="2023-03" db="EMBL/GenBank/DDBJ databases">
        <title>Massive genome expansion in bonnet fungi (Mycena s.s.) driven by repeated elements and novel gene families across ecological guilds.</title>
        <authorList>
            <consortium name="Lawrence Berkeley National Laboratory"/>
            <person name="Harder C.B."/>
            <person name="Miyauchi S."/>
            <person name="Viragh M."/>
            <person name="Kuo A."/>
            <person name="Thoen E."/>
            <person name="Andreopoulos B."/>
            <person name="Lu D."/>
            <person name="Skrede I."/>
            <person name="Drula E."/>
            <person name="Henrissat B."/>
            <person name="Morin E."/>
            <person name="Kohler A."/>
            <person name="Barry K."/>
            <person name="LaButti K."/>
            <person name="Morin E."/>
            <person name="Salamov A."/>
            <person name="Lipzen A."/>
            <person name="Mereny Z."/>
            <person name="Hegedus B."/>
            <person name="Baldrian P."/>
            <person name="Stursova M."/>
            <person name="Weitz H."/>
            <person name="Taylor A."/>
            <person name="Grigoriev I.V."/>
            <person name="Nagy L.G."/>
            <person name="Martin F."/>
            <person name="Kauserud H."/>
        </authorList>
    </citation>
    <scope>NUCLEOTIDE SEQUENCE</scope>
    <source>
        <strain evidence="3">CBHHK188m</strain>
    </source>
</reference>
<feature type="region of interest" description="Disordered" evidence="1">
    <location>
        <begin position="411"/>
        <end position="474"/>
    </location>
</feature>
<evidence type="ECO:0000256" key="1">
    <source>
        <dbReference type="SAM" id="MobiDB-lite"/>
    </source>
</evidence>
<proteinExistence type="predicted"/>
<evidence type="ECO:0000313" key="4">
    <source>
        <dbReference type="Proteomes" id="UP001215280"/>
    </source>
</evidence>
<accession>A0AAD7MKT6</accession>
<feature type="transmembrane region" description="Helical" evidence="2">
    <location>
        <begin position="81"/>
        <end position="105"/>
    </location>
</feature>
<name>A0AAD7MKT6_9AGAR</name>
<keyword evidence="2" id="KW-1133">Transmembrane helix</keyword>
<evidence type="ECO:0008006" key="5">
    <source>
        <dbReference type="Google" id="ProtNLM"/>
    </source>
</evidence>
<organism evidence="3 4">
    <name type="scientific">Mycena maculata</name>
    <dbReference type="NCBI Taxonomy" id="230809"/>
    <lineage>
        <taxon>Eukaryota</taxon>
        <taxon>Fungi</taxon>
        <taxon>Dikarya</taxon>
        <taxon>Basidiomycota</taxon>
        <taxon>Agaricomycotina</taxon>
        <taxon>Agaricomycetes</taxon>
        <taxon>Agaricomycetidae</taxon>
        <taxon>Agaricales</taxon>
        <taxon>Marasmiineae</taxon>
        <taxon>Mycenaceae</taxon>
        <taxon>Mycena</taxon>
    </lineage>
</organism>
<feature type="compositionally biased region" description="Low complexity" evidence="1">
    <location>
        <begin position="422"/>
        <end position="438"/>
    </location>
</feature>
<dbReference type="EMBL" id="JARJLG010000269">
    <property type="protein sequence ID" value="KAJ7721336.1"/>
    <property type="molecule type" value="Genomic_DNA"/>
</dbReference>
<feature type="compositionally biased region" description="Polar residues" evidence="1">
    <location>
        <begin position="287"/>
        <end position="296"/>
    </location>
</feature>
<dbReference type="AlphaFoldDB" id="A0AAD7MKT6"/>
<feature type="transmembrane region" description="Helical" evidence="2">
    <location>
        <begin position="12"/>
        <end position="32"/>
    </location>
</feature>